<dbReference type="EMBL" id="BMAW01114335">
    <property type="protein sequence ID" value="GFT61324.1"/>
    <property type="molecule type" value="Genomic_DNA"/>
</dbReference>
<proteinExistence type="predicted"/>
<reference evidence="1" key="1">
    <citation type="submission" date="2020-08" db="EMBL/GenBank/DDBJ databases">
        <title>Multicomponent nature underlies the extraordinary mechanical properties of spider dragline silk.</title>
        <authorList>
            <person name="Kono N."/>
            <person name="Nakamura H."/>
            <person name="Mori M."/>
            <person name="Yoshida Y."/>
            <person name="Ohtoshi R."/>
            <person name="Malay A.D."/>
            <person name="Moran D.A.P."/>
            <person name="Tomita M."/>
            <person name="Numata K."/>
            <person name="Arakawa K."/>
        </authorList>
    </citation>
    <scope>NUCLEOTIDE SEQUENCE</scope>
</reference>
<organism evidence="1 2">
    <name type="scientific">Nephila pilipes</name>
    <name type="common">Giant wood spider</name>
    <name type="synonym">Nephila maculata</name>
    <dbReference type="NCBI Taxonomy" id="299642"/>
    <lineage>
        <taxon>Eukaryota</taxon>
        <taxon>Metazoa</taxon>
        <taxon>Ecdysozoa</taxon>
        <taxon>Arthropoda</taxon>
        <taxon>Chelicerata</taxon>
        <taxon>Arachnida</taxon>
        <taxon>Araneae</taxon>
        <taxon>Araneomorphae</taxon>
        <taxon>Entelegynae</taxon>
        <taxon>Araneoidea</taxon>
        <taxon>Nephilidae</taxon>
        <taxon>Nephila</taxon>
    </lineage>
</organism>
<keyword evidence="2" id="KW-1185">Reference proteome</keyword>
<gene>
    <name evidence="1" type="ORF">NPIL_699761</name>
</gene>
<evidence type="ECO:0000313" key="1">
    <source>
        <dbReference type="EMBL" id="GFT61324.1"/>
    </source>
</evidence>
<protein>
    <submittedName>
        <fullName evidence="1">Uncharacterized protein</fullName>
    </submittedName>
</protein>
<sequence>MDCLKRLLFRDRLRQTKNEMLFIIRLGIQRFPGMIELYCFALLPVANTCPACLRNCDIYRCFFIICKSCK</sequence>
<comment type="caution">
    <text evidence="1">The sequence shown here is derived from an EMBL/GenBank/DDBJ whole genome shotgun (WGS) entry which is preliminary data.</text>
</comment>
<name>A0A8X6PCX9_NEPPI</name>
<evidence type="ECO:0000313" key="2">
    <source>
        <dbReference type="Proteomes" id="UP000887013"/>
    </source>
</evidence>
<dbReference type="AlphaFoldDB" id="A0A8X6PCX9"/>
<accession>A0A8X6PCX9</accession>
<dbReference type="Proteomes" id="UP000887013">
    <property type="component" value="Unassembled WGS sequence"/>
</dbReference>